<gene>
    <name evidence="1" type="ORF">PIB30_036285</name>
</gene>
<keyword evidence="2" id="KW-1185">Reference proteome</keyword>
<dbReference type="EMBL" id="JASCZI010000177">
    <property type="protein sequence ID" value="MED6109724.1"/>
    <property type="molecule type" value="Genomic_DNA"/>
</dbReference>
<dbReference type="Proteomes" id="UP001341840">
    <property type="component" value="Unassembled WGS sequence"/>
</dbReference>
<comment type="caution">
    <text evidence="1">The sequence shown here is derived from an EMBL/GenBank/DDBJ whole genome shotgun (WGS) entry which is preliminary data.</text>
</comment>
<evidence type="ECO:0000313" key="2">
    <source>
        <dbReference type="Proteomes" id="UP001341840"/>
    </source>
</evidence>
<sequence>MFRPTLTLTVTLPSSESLSTISPSLLVLSLSVDGAEYGLRLSPEPTSSPVTLILVMLLLSRCHSPFYTTGRRCLLSSLSVKPLTGLSLLKLLDLLP</sequence>
<name>A0ABU6QCZ9_9FABA</name>
<evidence type="ECO:0000313" key="1">
    <source>
        <dbReference type="EMBL" id="MED6109724.1"/>
    </source>
</evidence>
<proteinExistence type="predicted"/>
<accession>A0ABU6QCZ9</accession>
<protein>
    <submittedName>
        <fullName evidence="1">Uncharacterized protein</fullName>
    </submittedName>
</protein>
<reference evidence="1 2" key="1">
    <citation type="journal article" date="2023" name="Plants (Basel)">
        <title>Bridging the Gap: Combining Genomics and Transcriptomics Approaches to Understand Stylosanthes scabra, an Orphan Legume from the Brazilian Caatinga.</title>
        <authorList>
            <person name="Ferreira-Neto J.R.C."/>
            <person name="da Silva M.D."/>
            <person name="Binneck E."/>
            <person name="de Melo N.F."/>
            <person name="da Silva R.H."/>
            <person name="de Melo A.L.T.M."/>
            <person name="Pandolfi V."/>
            <person name="Bustamante F.O."/>
            <person name="Brasileiro-Vidal A.C."/>
            <person name="Benko-Iseppon A.M."/>
        </authorList>
    </citation>
    <scope>NUCLEOTIDE SEQUENCE [LARGE SCALE GENOMIC DNA]</scope>
    <source>
        <tissue evidence="1">Leaves</tissue>
    </source>
</reference>
<organism evidence="1 2">
    <name type="scientific">Stylosanthes scabra</name>
    <dbReference type="NCBI Taxonomy" id="79078"/>
    <lineage>
        <taxon>Eukaryota</taxon>
        <taxon>Viridiplantae</taxon>
        <taxon>Streptophyta</taxon>
        <taxon>Embryophyta</taxon>
        <taxon>Tracheophyta</taxon>
        <taxon>Spermatophyta</taxon>
        <taxon>Magnoliopsida</taxon>
        <taxon>eudicotyledons</taxon>
        <taxon>Gunneridae</taxon>
        <taxon>Pentapetalae</taxon>
        <taxon>rosids</taxon>
        <taxon>fabids</taxon>
        <taxon>Fabales</taxon>
        <taxon>Fabaceae</taxon>
        <taxon>Papilionoideae</taxon>
        <taxon>50 kb inversion clade</taxon>
        <taxon>dalbergioids sensu lato</taxon>
        <taxon>Dalbergieae</taxon>
        <taxon>Pterocarpus clade</taxon>
        <taxon>Stylosanthes</taxon>
    </lineage>
</organism>